<reference evidence="1 2" key="1">
    <citation type="submission" date="2016-12" db="EMBL/GenBank/DDBJ databases">
        <title>Thioflexothrix psekupsii D3 genome sequencing and assembly.</title>
        <authorList>
            <person name="Fomenkov A."/>
            <person name="Vincze T."/>
            <person name="Grabovich M."/>
            <person name="Anton B.P."/>
            <person name="Dubinina G."/>
            <person name="Orlova M."/>
            <person name="Belousova E."/>
            <person name="Roberts R.J."/>
        </authorList>
    </citation>
    <scope>NUCLEOTIDE SEQUENCE [LARGE SCALE GENOMIC DNA]</scope>
    <source>
        <strain evidence="1">D3</strain>
    </source>
</reference>
<gene>
    <name evidence="1" type="ORF">TPSD3_11605</name>
</gene>
<name>A0A251X7T5_9GAMM</name>
<accession>A0A251X7T5</accession>
<dbReference type="AlphaFoldDB" id="A0A251X7T5"/>
<dbReference type="Proteomes" id="UP000194798">
    <property type="component" value="Unassembled WGS sequence"/>
</dbReference>
<dbReference type="RefSeq" id="WP_086488718.1">
    <property type="nucleotide sequence ID" value="NZ_MSLT01000018.1"/>
</dbReference>
<dbReference type="EMBL" id="MSLT01000018">
    <property type="protein sequence ID" value="OUD13269.1"/>
    <property type="molecule type" value="Genomic_DNA"/>
</dbReference>
<evidence type="ECO:0000313" key="2">
    <source>
        <dbReference type="Proteomes" id="UP000194798"/>
    </source>
</evidence>
<proteinExistence type="predicted"/>
<protein>
    <submittedName>
        <fullName evidence="1">Uncharacterized protein</fullName>
    </submittedName>
</protein>
<keyword evidence="2" id="KW-1185">Reference proteome</keyword>
<sequence length="337" mass="38413">MITTCQNTLKQLILARLFCLPNSLLVAKKQEIAQKRIYEQIKRDLLKLFEQPDPYFVAQFQILLQESVAQYFQFSGTALQLLPAAKKEAIDFLGLSGQRNTDNLTWEEVRTIHLIAFILELPPKQRDRVKNEGKLQASILVRFHSHLEQHALTQGSLAQVARELSRLAIGAPSSRMGDLKKTLLAQWTHQLMINFLAENPPISTDFAAMIHPINVTVSRAISPIPSLESSQVISDLSSKEKNPNANELITQFVEQIKIILQTMPEHSLLISDVWQKWKNQYEPHSDLTTFKQLLMEAYRRNLLQLITLPSSVTPSPSIKNSELLYRGQIYHSIQSVL</sequence>
<evidence type="ECO:0000313" key="1">
    <source>
        <dbReference type="EMBL" id="OUD13269.1"/>
    </source>
</evidence>
<organism evidence="1 2">
    <name type="scientific">Thioflexithrix psekupsensis</name>
    <dbReference type="NCBI Taxonomy" id="1570016"/>
    <lineage>
        <taxon>Bacteria</taxon>
        <taxon>Pseudomonadati</taxon>
        <taxon>Pseudomonadota</taxon>
        <taxon>Gammaproteobacteria</taxon>
        <taxon>Thiotrichales</taxon>
        <taxon>Thioflexithrix</taxon>
    </lineage>
</organism>
<comment type="caution">
    <text evidence="1">The sequence shown here is derived from an EMBL/GenBank/DDBJ whole genome shotgun (WGS) entry which is preliminary data.</text>
</comment>